<proteinExistence type="predicted"/>
<dbReference type="EMBL" id="KM363596">
    <property type="protein sequence ID" value="AIM50404.1"/>
    <property type="molecule type" value="Genomic_DNA"/>
</dbReference>
<accession>A0A088FUV5</accession>
<dbReference type="Proteomes" id="UP000029352">
    <property type="component" value="Segment"/>
</dbReference>
<gene>
    <name evidence="1" type="ORF">PBI_OMNICRON_71</name>
</gene>
<name>A0A088FUV5_9CAUD</name>
<dbReference type="KEGG" id="vg:26628788"/>
<organism evidence="1 2">
    <name type="scientific">Mycobacterium phage Omnicron</name>
    <dbReference type="NCBI Taxonomy" id="1541819"/>
    <lineage>
        <taxon>Viruses</taxon>
        <taxon>Duplodnaviria</taxon>
        <taxon>Heunggongvirae</taxon>
        <taxon>Uroviricota</taxon>
        <taxon>Caudoviricetes</taxon>
        <taxon>Weiservirinae</taxon>
        <taxon>Kratiovirus</taxon>
        <taxon>Kratiovirus omnicron</taxon>
    </lineage>
</organism>
<evidence type="ECO:0000313" key="2">
    <source>
        <dbReference type="Proteomes" id="UP000029352"/>
    </source>
</evidence>
<reference evidence="1 2" key="1">
    <citation type="submission" date="2014-08" db="EMBL/GenBank/DDBJ databases">
        <authorList>
            <person name="Isern S."/>
            <person name="Ashley B.D."/>
            <person name="Baer T.D."/>
            <person name="Czarnecki K.W."/>
            <person name="Deneweth R.M."/>
            <person name="Gatt S.M."/>
            <person name="Jenkins M."/>
            <person name="Lang J.F."/>
            <person name="Marfizo C.J."/>
            <person name="McMahon C.W."/>
            <person name="Power T.R."/>
            <person name="Rosales K.A."/>
            <person name="Walter R.S."/>
            <person name="Wozny M.J."/>
            <person name="Yori S."/>
            <person name="Michael S.F."/>
            <person name="Anders K.R."/>
            <person name="Braun M.A."/>
            <person name="Delesalle V.A."/>
            <person name="Hughes L.E."/>
            <person name="Ware V.C."/>
            <person name="Bradley K.W."/>
            <person name="Barker L.P."/>
            <person name="Asai D.J."/>
            <person name="Bowman C.A."/>
            <person name="Russell D.A."/>
            <person name="Pope W.H."/>
            <person name="Jacobs-Sera D."/>
            <person name="Hendrix R.W."/>
            <person name="Hatfull G.F."/>
        </authorList>
    </citation>
    <scope>NUCLEOTIDE SEQUENCE [LARGE SCALE GENOMIC DNA]</scope>
</reference>
<dbReference type="GeneID" id="26628788"/>
<evidence type="ECO:0000313" key="1">
    <source>
        <dbReference type="EMBL" id="AIM50404.1"/>
    </source>
</evidence>
<dbReference type="RefSeq" id="YP_009201703.1">
    <property type="nucleotide sequence ID" value="NC_028832.1"/>
</dbReference>
<sequence length="70" mass="7393">MRYRSVGVSCDAADFEGISGGACSRTVELTGGVSFGDVERAAAGEGWCKVGRGATARYLCPKHCAEYNRE</sequence>
<keyword evidence="2" id="KW-1185">Reference proteome</keyword>
<protein>
    <submittedName>
        <fullName evidence="1">Uncharacterized protein</fullName>
    </submittedName>
</protein>